<accession>E3LXY6</accession>
<evidence type="ECO:0000256" key="2">
    <source>
        <dbReference type="SAM" id="MobiDB-lite"/>
    </source>
</evidence>
<dbReference type="Proteomes" id="UP000483820">
    <property type="component" value="Chromosome I"/>
</dbReference>
<sequence length="324" mass="36382">MAEKQVMNEKQEKRIAKEQDKNYVDFRKAEILHDIKPKSKAVDLKRFDEAFPKPDKSKRKGGAMEFGETMHKYLLMRPDGRFATWPGKPVPKKKKAKAAADGKAGGLMHKMASAAGVAKQSKDSIPVTPKKQVKNYEKEVKKALIQQAEAEEDETDQKRQKEALTWLETAEVLAKTSHTLNAIVENKPFWLAGDPVVPEDETDAYVDADMLAEFVSGANRGKFPVNPSERTKFTPYGPVGPLHAMKEYQNKNLVIGNTLQSIIDSTADRKGVPKEREDKGVKPILKWCKKTKQLEYVMDSAPLEKTAIHEGKLQPIVKESGKKE</sequence>
<dbReference type="KEGG" id="crq:GCK72_001116"/>
<dbReference type="OrthoDB" id="5824153at2759"/>
<dbReference type="FunCoup" id="E3LXY6">
    <property type="interactions" value="276"/>
</dbReference>
<dbReference type="eggNOG" id="ENOG502SFEF">
    <property type="taxonomic scope" value="Eukaryota"/>
</dbReference>
<dbReference type="OMA" id="KTHTIEY"/>
<dbReference type="CTD" id="9801969"/>
<dbReference type="EMBL" id="DS268418">
    <property type="protein sequence ID" value="EFO84719.1"/>
    <property type="molecule type" value="Genomic_DNA"/>
</dbReference>
<dbReference type="EMBL" id="WUAV01000001">
    <property type="protein sequence ID" value="KAF1769299.1"/>
    <property type="molecule type" value="Genomic_DNA"/>
</dbReference>
<feature type="coiled-coil region" evidence="1">
    <location>
        <begin position="133"/>
        <end position="161"/>
    </location>
</feature>
<protein>
    <submittedName>
        <fullName evidence="3">Uncharacterized protein</fullName>
    </submittedName>
</protein>
<evidence type="ECO:0000313" key="3">
    <source>
        <dbReference type="EMBL" id="EFO84719.1"/>
    </source>
</evidence>
<evidence type="ECO:0000313" key="5">
    <source>
        <dbReference type="Proteomes" id="UP000008281"/>
    </source>
</evidence>
<dbReference type="AlphaFoldDB" id="E3LXY6"/>
<reference evidence="3" key="1">
    <citation type="submission" date="2007-07" db="EMBL/GenBank/DDBJ databases">
        <title>PCAP assembly of the Caenorhabditis remanei genome.</title>
        <authorList>
            <consortium name="The Caenorhabditis remanei Sequencing Consortium"/>
            <person name="Wilson R.K."/>
        </authorList>
    </citation>
    <scope>NUCLEOTIDE SEQUENCE [LARGE SCALE GENOMIC DNA]</scope>
    <source>
        <strain evidence="3">PB4641</strain>
    </source>
</reference>
<evidence type="ECO:0000313" key="4">
    <source>
        <dbReference type="EMBL" id="KAF1769299.1"/>
    </source>
</evidence>
<gene>
    <name evidence="3" type="ORF">CRE_03735</name>
    <name evidence="4" type="ORF">GCK72_001116</name>
</gene>
<feature type="region of interest" description="Disordered" evidence="2">
    <location>
        <begin position="84"/>
        <end position="105"/>
    </location>
</feature>
<evidence type="ECO:0000256" key="1">
    <source>
        <dbReference type="SAM" id="Coils"/>
    </source>
</evidence>
<name>E3LXY6_CAERE</name>
<reference evidence="4 6" key="2">
    <citation type="submission" date="2019-12" db="EMBL/GenBank/DDBJ databases">
        <title>Chromosome-level assembly of the Caenorhabditis remanei genome.</title>
        <authorList>
            <person name="Teterina A.A."/>
            <person name="Willis J.H."/>
            <person name="Phillips P.C."/>
        </authorList>
    </citation>
    <scope>NUCLEOTIDE SEQUENCE [LARGE SCALE GENOMIC DNA]</scope>
    <source>
        <strain evidence="4 6">PX506</strain>
        <tissue evidence="4">Whole organism</tissue>
    </source>
</reference>
<feature type="region of interest" description="Disordered" evidence="2">
    <location>
        <begin position="1"/>
        <end position="20"/>
    </location>
</feature>
<keyword evidence="1" id="KW-0175">Coiled coil</keyword>
<dbReference type="GeneID" id="9801969"/>
<keyword evidence="5" id="KW-1185">Reference proteome</keyword>
<evidence type="ECO:0000313" key="6">
    <source>
        <dbReference type="Proteomes" id="UP000483820"/>
    </source>
</evidence>
<proteinExistence type="predicted"/>
<organism evidence="5">
    <name type="scientific">Caenorhabditis remanei</name>
    <name type="common">Caenorhabditis vulgaris</name>
    <dbReference type="NCBI Taxonomy" id="31234"/>
    <lineage>
        <taxon>Eukaryota</taxon>
        <taxon>Metazoa</taxon>
        <taxon>Ecdysozoa</taxon>
        <taxon>Nematoda</taxon>
        <taxon>Chromadorea</taxon>
        <taxon>Rhabditida</taxon>
        <taxon>Rhabditina</taxon>
        <taxon>Rhabditomorpha</taxon>
        <taxon>Rhabditoidea</taxon>
        <taxon>Rhabditidae</taxon>
        <taxon>Peloderinae</taxon>
        <taxon>Caenorhabditis</taxon>
    </lineage>
</organism>
<dbReference type="HOGENOM" id="CLU_875028_0_0_1"/>
<dbReference type="Proteomes" id="UP000008281">
    <property type="component" value="Unassembled WGS sequence"/>
</dbReference>
<dbReference type="RefSeq" id="XP_003111219.1">
    <property type="nucleotide sequence ID" value="XM_003111171.1"/>
</dbReference>